<organism evidence="1 2">
    <name type="scientific">Hypothenemus hampei</name>
    <name type="common">Coffee berry borer</name>
    <dbReference type="NCBI Taxonomy" id="57062"/>
    <lineage>
        <taxon>Eukaryota</taxon>
        <taxon>Metazoa</taxon>
        <taxon>Ecdysozoa</taxon>
        <taxon>Arthropoda</taxon>
        <taxon>Hexapoda</taxon>
        <taxon>Insecta</taxon>
        <taxon>Pterygota</taxon>
        <taxon>Neoptera</taxon>
        <taxon>Endopterygota</taxon>
        <taxon>Coleoptera</taxon>
        <taxon>Polyphaga</taxon>
        <taxon>Cucujiformia</taxon>
        <taxon>Curculionidae</taxon>
        <taxon>Scolytinae</taxon>
        <taxon>Hypothenemus</taxon>
    </lineage>
</organism>
<gene>
    <name evidence="1" type="ORF">ABEB36_015827</name>
</gene>
<dbReference type="EMBL" id="JBDJPC010000046">
    <property type="protein sequence ID" value="KAL1487502.1"/>
    <property type="molecule type" value="Genomic_DNA"/>
</dbReference>
<feature type="non-terminal residue" evidence="1">
    <location>
        <position position="1"/>
    </location>
</feature>
<dbReference type="AlphaFoldDB" id="A0ABD1E0I2"/>
<accession>A0ABD1E0I2</accession>
<dbReference type="Proteomes" id="UP001566132">
    <property type="component" value="Unassembled WGS sequence"/>
</dbReference>
<keyword evidence="2" id="KW-1185">Reference proteome</keyword>
<protein>
    <submittedName>
        <fullName evidence="1">Uncharacterized protein</fullName>
    </submittedName>
</protein>
<sequence>NTSYTHQGEMIAWGVSQNSKGHSSETIRDPSLILASLESASNVLYYSTLSLFNLKQNTSYTHQ</sequence>
<evidence type="ECO:0000313" key="2">
    <source>
        <dbReference type="Proteomes" id="UP001566132"/>
    </source>
</evidence>
<evidence type="ECO:0000313" key="1">
    <source>
        <dbReference type="EMBL" id="KAL1487502.1"/>
    </source>
</evidence>
<proteinExistence type="predicted"/>
<reference evidence="1 2" key="1">
    <citation type="submission" date="2024-05" db="EMBL/GenBank/DDBJ databases">
        <title>Genetic variation in Jamaican populations of the coffee berry borer (Hypothenemus hampei).</title>
        <authorList>
            <person name="Errbii M."/>
            <person name="Myrie A."/>
        </authorList>
    </citation>
    <scope>NUCLEOTIDE SEQUENCE [LARGE SCALE GENOMIC DNA]</scope>
    <source>
        <strain evidence="1">JA-Hopewell-2020-01-JO</strain>
        <tissue evidence="1">Whole body</tissue>
    </source>
</reference>
<feature type="non-terminal residue" evidence="1">
    <location>
        <position position="63"/>
    </location>
</feature>
<name>A0ABD1E0I2_HYPHA</name>
<comment type="caution">
    <text evidence="1">The sequence shown here is derived from an EMBL/GenBank/DDBJ whole genome shotgun (WGS) entry which is preliminary data.</text>
</comment>